<evidence type="ECO:0000256" key="2">
    <source>
        <dbReference type="ARBA" id="ARBA00004496"/>
    </source>
</evidence>
<dbReference type="InterPro" id="IPR036273">
    <property type="entry name" value="CRAL/TRIO_N_dom_sf"/>
</dbReference>
<dbReference type="SMART" id="SM00516">
    <property type="entry name" value="SEC14"/>
    <property type="match status" value="1"/>
</dbReference>
<dbReference type="SMART" id="SM01100">
    <property type="entry name" value="CRAL_TRIO_N"/>
    <property type="match status" value="1"/>
</dbReference>
<evidence type="ECO:0000259" key="11">
    <source>
        <dbReference type="PROSITE" id="PS50866"/>
    </source>
</evidence>
<evidence type="ECO:0000256" key="3">
    <source>
        <dbReference type="ARBA" id="ARBA00007155"/>
    </source>
</evidence>
<dbReference type="AlphaFoldDB" id="A0AAV8UCR3"/>
<dbReference type="PANTHER" id="PTHR45932">
    <property type="entry name" value="PATELLIN-1"/>
    <property type="match status" value="1"/>
</dbReference>
<dbReference type="PROSITE" id="PS50866">
    <property type="entry name" value="GOLD"/>
    <property type="match status" value="1"/>
</dbReference>
<keyword evidence="9" id="KW-0131">Cell cycle</keyword>
<evidence type="ECO:0000256" key="7">
    <source>
        <dbReference type="ARBA" id="ARBA00023121"/>
    </source>
</evidence>
<dbReference type="GO" id="GO:0016020">
    <property type="term" value="C:membrane"/>
    <property type="evidence" value="ECO:0007669"/>
    <property type="project" value="UniProtKB-SubCell"/>
</dbReference>
<evidence type="ECO:0000256" key="5">
    <source>
        <dbReference type="ARBA" id="ARBA00022490"/>
    </source>
</evidence>
<keyword evidence="7" id="KW-0446">Lipid-binding</keyword>
<accession>A0AAV8UCR3</accession>
<evidence type="ECO:0000256" key="8">
    <source>
        <dbReference type="ARBA" id="ARBA00023136"/>
    </source>
</evidence>
<protein>
    <recommendedName>
        <fullName evidence="14">Patellin-6</fullName>
    </recommendedName>
</protein>
<dbReference type="InterPro" id="IPR011074">
    <property type="entry name" value="CRAL/TRIO_N_dom"/>
</dbReference>
<comment type="similarity">
    <text evidence="3">Belongs to the patellin family.</text>
</comment>
<dbReference type="InterPro" id="IPR056794">
    <property type="entry name" value="PATL1-6_C_GOLD"/>
</dbReference>
<dbReference type="Pfam" id="PF00650">
    <property type="entry name" value="CRAL_TRIO"/>
    <property type="match status" value="1"/>
</dbReference>
<dbReference type="InterPro" id="IPR001251">
    <property type="entry name" value="CRAL-TRIO_dom"/>
</dbReference>
<dbReference type="InterPro" id="IPR044834">
    <property type="entry name" value="PATL"/>
</dbReference>
<feature type="domain" description="CRAL-TRIO" evidence="10">
    <location>
        <begin position="133"/>
        <end position="307"/>
    </location>
</feature>
<keyword evidence="4" id="KW-0813">Transport</keyword>
<sequence length="418" mass="47481">MDASSSISLQQTPLEDHSLEASPVPYKKSLVTTLMEAATFHTPSFKEDTYVISHLKSSERKALQDLKAKLSSSNGSVEDCSMWGVHLLGGDEKANVILLKFLRARDFRVIDAHKMLDKCLVWRKEFGAEDILEEDLGFKELEGAVAYMHGCDREGRPVCYNGYGVFREKEVYDSILGDDQKLKKFLRWRVQVLERGIKLLHFKPGGVNSIVQVIDLKDMPKRELRVASNHIVSLFQDNYPEMVARKIFINVPWYFSVLYSMFSPFLTQRTKNKFVISREGSVAETLYKYISPEEIPVQYGGLRNMQHVPPKPASEFTVRGEEKVNIQIEGIEAGATITWDIVVGGWELEYSAEFVPSAEDSYTIVVEKMRKMTPSDEAVHNSFTAREPGKMVISVDNTASRRKKVAAYRFIVRKSTAV</sequence>
<dbReference type="GO" id="GO:0051301">
    <property type="term" value="P:cell division"/>
    <property type="evidence" value="ECO:0007669"/>
    <property type="project" value="UniProtKB-KW"/>
</dbReference>
<dbReference type="SUPFAM" id="SSF101576">
    <property type="entry name" value="Supernatant protein factor (SPF), C-terminal domain"/>
    <property type="match status" value="1"/>
</dbReference>
<dbReference type="Pfam" id="PF25099">
    <property type="entry name" value="GOLD_PATL1_C"/>
    <property type="match status" value="1"/>
</dbReference>
<keyword evidence="8" id="KW-0472">Membrane</keyword>
<name>A0AAV8UCR3_9ROSI</name>
<evidence type="ECO:0008006" key="14">
    <source>
        <dbReference type="Google" id="ProtNLM"/>
    </source>
</evidence>
<evidence type="ECO:0000256" key="9">
    <source>
        <dbReference type="ARBA" id="ARBA00023306"/>
    </source>
</evidence>
<evidence type="ECO:0000256" key="4">
    <source>
        <dbReference type="ARBA" id="ARBA00022448"/>
    </source>
</evidence>
<dbReference type="EMBL" id="JAIWQS010000008">
    <property type="protein sequence ID" value="KAJ8898913.1"/>
    <property type="molecule type" value="Genomic_DNA"/>
</dbReference>
<comment type="caution">
    <text evidence="12">The sequence shown here is derived from an EMBL/GenBank/DDBJ whole genome shotgun (WGS) entry which is preliminary data.</text>
</comment>
<dbReference type="InterPro" id="IPR036865">
    <property type="entry name" value="CRAL-TRIO_dom_sf"/>
</dbReference>
<keyword evidence="13" id="KW-1185">Reference proteome</keyword>
<keyword evidence="6" id="KW-0132">Cell division</keyword>
<dbReference type="SUPFAM" id="SSF46938">
    <property type="entry name" value="CRAL/TRIO N-terminal domain"/>
    <property type="match status" value="1"/>
</dbReference>
<evidence type="ECO:0000256" key="1">
    <source>
        <dbReference type="ARBA" id="ARBA00004370"/>
    </source>
</evidence>
<organism evidence="12 13">
    <name type="scientific">Erythroxylum novogranatense</name>
    <dbReference type="NCBI Taxonomy" id="1862640"/>
    <lineage>
        <taxon>Eukaryota</taxon>
        <taxon>Viridiplantae</taxon>
        <taxon>Streptophyta</taxon>
        <taxon>Embryophyta</taxon>
        <taxon>Tracheophyta</taxon>
        <taxon>Spermatophyta</taxon>
        <taxon>Magnoliopsida</taxon>
        <taxon>eudicotyledons</taxon>
        <taxon>Gunneridae</taxon>
        <taxon>Pentapetalae</taxon>
        <taxon>rosids</taxon>
        <taxon>fabids</taxon>
        <taxon>Malpighiales</taxon>
        <taxon>Erythroxylaceae</taxon>
        <taxon>Erythroxylum</taxon>
    </lineage>
</organism>
<evidence type="ECO:0000256" key="6">
    <source>
        <dbReference type="ARBA" id="ARBA00022618"/>
    </source>
</evidence>
<dbReference type="PROSITE" id="PS50191">
    <property type="entry name" value="CRAL_TRIO"/>
    <property type="match status" value="1"/>
</dbReference>
<dbReference type="InterPro" id="IPR009038">
    <property type="entry name" value="GOLD_dom"/>
</dbReference>
<reference evidence="12 13" key="1">
    <citation type="submission" date="2021-09" db="EMBL/GenBank/DDBJ databases">
        <title>Genomic insights and catalytic innovation underlie evolution of tropane alkaloids biosynthesis.</title>
        <authorList>
            <person name="Wang Y.-J."/>
            <person name="Tian T."/>
            <person name="Huang J.-P."/>
            <person name="Huang S.-X."/>
        </authorList>
    </citation>
    <scope>NUCLEOTIDE SEQUENCE [LARGE SCALE GENOMIC DNA]</scope>
    <source>
        <strain evidence="12">KIB-2018</strain>
        <tissue evidence="12">Leaf</tissue>
    </source>
</reference>
<comment type="subcellular location">
    <subcellularLocation>
        <location evidence="2">Cytoplasm</location>
    </subcellularLocation>
    <subcellularLocation>
        <location evidence="1">Membrane</location>
    </subcellularLocation>
</comment>
<evidence type="ECO:0000313" key="13">
    <source>
        <dbReference type="Proteomes" id="UP001159364"/>
    </source>
</evidence>
<dbReference type="GO" id="GO:0008289">
    <property type="term" value="F:lipid binding"/>
    <property type="evidence" value="ECO:0007669"/>
    <property type="project" value="UniProtKB-KW"/>
</dbReference>
<gene>
    <name evidence="12" type="ORF">K2173_008406</name>
</gene>
<dbReference type="Pfam" id="PF03765">
    <property type="entry name" value="CRAL_TRIO_N"/>
    <property type="match status" value="1"/>
</dbReference>
<dbReference type="CDD" id="cd00170">
    <property type="entry name" value="SEC14"/>
    <property type="match status" value="1"/>
</dbReference>
<dbReference type="Gene3D" id="2.60.120.680">
    <property type="entry name" value="GOLD domain"/>
    <property type="match status" value="1"/>
</dbReference>
<dbReference type="Gene3D" id="3.40.525.10">
    <property type="entry name" value="CRAL-TRIO lipid binding domain"/>
    <property type="match status" value="1"/>
</dbReference>
<evidence type="ECO:0000313" key="12">
    <source>
        <dbReference type="EMBL" id="KAJ8898913.1"/>
    </source>
</evidence>
<dbReference type="SUPFAM" id="SSF52087">
    <property type="entry name" value="CRAL/TRIO domain"/>
    <property type="match status" value="1"/>
</dbReference>
<dbReference type="InterPro" id="IPR036598">
    <property type="entry name" value="GOLD_dom_sf"/>
</dbReference>
<evidence type="ECO:0000259" key="10">
    <source>
        <dbReference type="PROSITE" id="PS50191"/>
    </source>
</evidence>
<proteinExistence type="inferred from homology"/>
<keyword evidence="5" id="KW-0963">Cytoplasm</keyword>
<dbReference type="GO" id="GO:0005737">
    <property type="term" value="C:cytoplasm"/>
    <property type="evidence" value="ECO:0007669"/>
    <property type="project" value="UniProtKB-SubCell"/>
</dbReference>
<dbReference type="PANTHER" id="PTHR45932:SF4">
    <property type="entry name" value="PATELLIN-6"/>
    <property type="match status" value="1"/>
</dbReference>
<dbReference type="Proteomes" id="UP001159364">
    <property type="component" value="Linkage Group LG08"/>
</dbReference>
<feature type="domain" description="GOLD" evidence="11">
    <location>
        <begin position="283"/>
        <end position="414"/>
    </location>
</feature>
<dbReference type="Gene3D" id="1.10.8.20">
    <property type="entry name" value="N-terminal domain of phosphatidylinositol transfer protein sec14p"/>
    <property type="match status" value="1"/>
</dbReference>